<comment type="caution">
    <text evidence="3">The sequence shown here is derived from an EMBL/GenBank/DDBJ whole genome shotgun (WGS) entry which is preliminary data.</text>
</comment>
<feature type="region of interest" description="Disordered" evidence="1">
    <location>
        <begin position="1"/>
        <end position="22"/>
    </location>
</feature>
<name>A0A9X2JWG7_9MICO</name>
<reference evidence="3" key="1">
    <citation type="submission" date="2022-06" db="EMBL/GenBank/DDBJ databases">
        <title>Genomic Encyclopedia of Archaeal and Bacterial Type Strains, Phase II (KMG-II): from individual species to whole genera.</title>
        <authorList>
            <person name="Goeker M."/>
        </authorList>
    </citation>
    <scope>NUCLEOTIDE SEQUENCE</scope>
    <source>
        <strain evidence="3">DSM 26652</strain>
    </source>
</reference>
<dbReference type="Pfam" id="PF04577">
    <property type="entry name" value="Glyco_transf_61"/>
    <property type="match status" value="1"/>
</dbReference>
<dbReference type="GO" id="GO:0016757">
    <property type="term" value="F:glycosyltransferase activity"/>
    <property type="evidence" value="ECO:0007669"/>
    <property type="project" value="InterPro"/>
</dbReference>
<gene>
    <name evidence="3" type="ORF">APR03_003496</name>
</gene>
<feature type="compositionally biased region" description="Basic and acidic residues" evidence="1">
    <location>
        <begin position="1"/>
        <end position="16"/>
    </location>
</feature>
<dbReference type="EMBL" id="JAMTCS010000011">
    <property type="protein sequence ID" value="MCP2266131.1"/>
    <property type="molecule type" value="Genomic_DNA"/>
</dbReference>
<keyword evidence="4" id="KW-1185">Reference proteome</keyword>
<dbReference type="Proteomes" id="UP001139493">
    <property type="component" value="Unassembled WGS sequence"/>
</dbReference>
<evidence type="ECO:0000313" key="3">
    <source>
        <dbReference type="EMBL" id="MCP2266131.1"/>
    </source>
</evidence>
<proteinExistence type="predicted"/>
<evidence type="ECO:0000259" key="2">
    <source>
        <dbReference type="Pfam" id="PF04577"/>
    </source>
</evidence>
<evidence type="ECO:0000256" key="1">
    <source>
        <dbReference type="SAM" id="MobiDB-lite"/>
    </source>
</evidence>
<feature type="domain" description="Glycosyltransferase 61 catalytic" evidence="2">
    <location>
        <begin position="333"/>
        <end position="513"/>
    </location>
</feature>
<evidence type="ECO:0000313" key="4">
    <source>
        <dbReference type="Proteomes" id="UP001139493"/>
    </source>
</evidence>
<dbReference type="AlphaFoldDB" id="A0A9X2JWG7"/>
<sequence>MSDPRARTEHDPDRQGDPPPVVTRGELDLLVRLAGPADVHHLVVICDDRPVVLGRRIRDRYPDAALTVLSEGRRPDVRDLTFGLLRFDDDHDVLRALAGLPAADLVLDLRRNRPAEVRGTFRQAFLALADGGRYVARQEPDLRPADGDLVDEVRELARRRSLRPPERRRLSTALELGLGGALDDVRIDGPFVVLRKSGEHVLKLDVEGTRTALAARGVEPRVIARVPPGSHTSASTLWSSDAELGAARLPRTVEVGELTCAAYDDVLVAPQHVAVVERMLLPTCYFLPWQAARKTFGMRYHGADFSALRDADAVPEHLPGTYYHLDNQVPGHYGHVITHDLSKLWAWDAALAEYPDLRVLVSPDTETGEVPAYTYELLAAYGIGRERVHVLTGPARVERLVTATQAFQQPRFLAPVAREVWARVVAGLLPRAGHEPLPERVFVSRRSAARRRCLNAEEVERRFVAAGFTVVYPEDLALPDQVRLFSTVPVVAGYAGSGLINTVFSSGPATRVVLASKSYWATNEYHIAALYGGDLHYFWCDPVPSEGPDFHADHLFDTDRDGPALDALLRSLAPQAPLAAGRPRLGRSAVR</sequence>
<organism evidence="3 4">
    <name type="scientific">Promicromonospora thailandica</name>
    <dbReference type="NCBI Taxonomy" id="765201"/>
    <lineage>
        <taxon>Bacteria</taxon>
        <taxon>Bacillati</taxon>
        <taxon>Actinomycetota</taxon>
        <taxon>Actinomycetes</taxon>
        <taxon>Micrococcales</taxon>
        <taxon>Promicromonosporaceae</taxon>
        <taxon>Promicromonospora</taxon>
    </lineage>
</organism>
<accession>A0A9X2JWG7</accession>
<dbReference type="RefSeq" id="WP_253837685.1">
    <property type="nucleotide sequence ID" value="NZ_JAMTCS010000011.1"/>
</dbReference>
<protein>
    <recommendedName>
        <fullName evidence="2">Glycosyltransferase 61 catalytic domain-containing protein</fullName>
    </recommendedName>
</protein>
<dbReference type="InterPro" id="IPR049625">
    <property type="entry name" value="Glyco_transf_61_cat"/>
</dbReference>